<accession>C0PI28</accession>
<sequence length="58" mass="6532">MNYSQMNRLLVKLKVTIKVSCIQTVICILTICEHLPGPAHEFYIICLATTISLEPVEV</sequence>
<dbReference type="AlphaFoldDB" id="C0PI28"/>
<protein>
    <submittedName>
        <fullName evidence="1">Uncharacterized protein</fullName>
    </submittedName>
</protein>
<name>C0PI28_MAIZE</name>
<proteinExistence type="evidence at transcript level"/>
<reference evidence="1" key="1">
    <citation type="journal article" date="2009" name="PLoS Genet.">
        <title>Sequencing, mapping, and analysis of 27,455 maize full-length cDNAs.</title>
        <authorList>
            <person name="Soderlund C."/>
            <person name="Descour A."/>
            <person name="Kudrna D."/>
            <person name="Bomhoff M."/>
            <person name="Boyd L."/>
            <person name="Currie J."/>
            <person name="Angelova A."/>
            <person name="Collura K."/>
            <person name="Wissotski M."/>
            <person name="Ashley E."/>
            <person name="Morrow D."/>
            <person name="Fernandes J."/>
            <person name="Walbot V."/>
            <person name="Yu Y."/>
        </authorList>
    </citation>
    <scope>NUCLEOTIDE SEQUENCE</scope>
    <source>
        <strain evidence="1">B73</strain>
    </source>
</reference>
<reference evidence="1" key="2">
    <citation type="submission" date="2012-06" db="EMBL/GenBank/DDBJ databases">
        <authorList>
            <person name="Yu Y."/>
            <person name="Currie J."/>
            <person name="Lomeli R."/>
            <person name="Angelova A."/>
            <person name="Collura K."/>
            <person name="Wissotski M."/>
            <person name="Campos D."/>
            <person name="Kudrna D."/>
            <person name="Golser W."/>
            <person name="Ashely E."/>
            <person name="Descour A."/>
            <person name="Fernandes J."/>
            <person name="Soderlund C."/>
            <person name="Walbot V."/>
        </authorList>
    </citation>
    <scope>NUCLEOTIDE SEQUENCE</scope>
    <source>
        <strain evidence="1">B73</strain>
    </source>
</reference>
<organism evidence="1">
    <name type="scientific">Zea mays</name>
    <name type="common">Maize</name>
    <dbReference type="NCBI Taxonomy" id="4577"/>
    <lineage>
        <taxon>Eukaryota</taxon>
        <taxon>Viridiplantae</taxon>
        <taxon>Streptophyta</taxon>
        <taxon>Embryophyta</taxon>
        <taxon>Tracheophyta</taxon>
        <taxon>Spermatophyta</taxon>
        <taxon>Magnoliopsida</taxon>
        <taxon>Liliopsida</taxon>
        <taxon>Poales</taxon>
        <taxon>Poaceae</taxon>
        <taxon>PACMAD clade</taxon>
        <taxon>Panicoideae</taxon>
        <taxon>Andropogonodae</taxon>
        <taxon>Andropogoneae</taxon>
        <taxon>Tripsacinae</taxon>
        <taxon>Zea</taxon>
    </lineage>
</organism>
<evidence type="ECO:0000313" key="1">
    <source>
        <dbReference type="EMBL" id="ACN34844.1"/>
    </source>
</evidence>
<dbReference type="EMBL" id="BT067947">
    <property type="protein sequence ID" value="ACN34844.1"/>
    <property type="molecule type" value="mRNA"/>
</dbReference>